<gene>
    <name evidence="1" type="ORF">BN4615_P3572</name>
</gene>
<name>A0A1M4E5E7_9ACTN</name>
<evidence type="ECO:0008006" key="2">
    <source>
        <dbReference type="Google" id="ProtNLM"/>
    </source>
</evidence>
<evidence type="ECO:0000313" key="1">
    <source>
        <dbReference type="EMBL" id="SBO94056.1"/>
    </source>
</evidence>
<sequence>MIAILSAALVLAWVAIALLAFGYAGLLGKVRELQEGRGPGTSQVNPELAARGPGSRSLALALTSTCSTCEKVFAEWGALAARLNAAGDRTTVVSMDDSAKWQERGATDVILASELSSPFLIAYQPALLVFDERGALLSAEPIGSVEGLHALCEPFLEPVTI</sequence>
<proteinExistence type="predicted"/>
<reference evidence="1" key="1">
    <citation type="submission" date="2016-04" db="EMBL/GenBank/DDBJ databases">
        <authorList>
            <person name="Evans L.H."/>
            <person name="Alamgir A."/>
            <person name="Owens N."/>
            <person name="Weber N.D."/>
            <person name="Virtaneva K."/>
            <person name="Barbian K."/>
            <person name="Babar A."/>
            <person name="Rosenke K."/>
        </authorList>
    </citation>
    <scope>NUCLEOTIDE SEQUENCE</scope>
    <source>
        <strain evidence="1">Nono1</strain>
    </source>
</reference>
<dbReference type="AlphaFoldDB" id="A0A1M4E5E7"/>
<protein>
    <recommendedName>
        <fullName evidence="2">Thioredoxin domain-containing protein</fullName>
    </recommendedName>
</protein>
<accession>A0A1M4E5E7</accession>
<dbReference type="RefSeq" id="WP_225273209.1">
    <property type="nucleotide sequence ID" value="NZ_CP084058.1"/>
</dbReference>
<dbReference type="EMBL" id="LT559118">
    <property type="protein sequence ID" value="SBO94056.1"/>
    <property type="molecule type" value="Genomic_DNA"/>
</dbReference>
<organism evidence="1">
    <name type="scientific">Nonomuraea gerenzanensis</name>
    <dbReference type="NCBI Taxonomy" id="93944"/>
    <lineage>
        <taxon>Bacteria</taxon>
        <taxon>Bacillati</taxon>
        <taxon>Actinomycetota</taxon>
        <taxon>Actinomycetes</taxon>
        <taxon>Streptosporangiales</taxon>
        <taxon>Streptosporangiaceae</taxon>
        <taxon>Nonomuraea</taxon>
    </lineage>
</organism>